<gene>
    <name evidence="2" type="ORF">RJT34_05182</name>
</gene>
<proteinExistence type="predicted"/>
<feature type="region of interest" description="Disordered" evidence="1">
    <location>
        <begin position="54"/>
        <end position="75"/>
    </location>
</feature>
<sequence length="75" mass="8817">MVGLEMIPAKEEEKNGTHFVFLFACIHKEERMSFYFSFPQARVQKRRVKNNNNSITCNLLPRGESNRTESNRNPK</sequence>
<reference evidence="2 3" key="1">
    <citation type="submission" date="2024-01" db="EMBL/GenBank/DDBJ databases">
        <title>The genomes of 5 underutilized Papilionoideae crops provide insights into root nodulation and disease resistance.</title>
        <authorList>
            <person name="Yuan L."/>
        </authorList>
    </citation>
    <scope>NUCLEOTIDE SEQUENCE [LARGE SCALE GENOMIC DNA]</scope>
    <source>
        <strain evidence="2">LY-2023</strain>
        <tissue evidence="2">Leaf</tissue>
    </source>
</reference>
<evidence type="ECO:0000313" key="2">
    <source>
        <dbReference type="EMBL" id="KAK7308876.1"/>
    </source>
</evidence>
<dbReference type="EMBL" id="JAYKXN010000002">
    <property type="protein sequence ID" value="KAK7308876.1"/>
    <property type="molecule type" value="Genomic_DNA"/>
</dbReference>
<comment type="caution">
    <text evidence="2">The sequence shown here is derived from an EMBL/GenBank/DDBJ whole genome shotgun (WGS) entry which is preliminary data.</text>
</comment>
<dbReference type="Proteomes" id="UP001359559">
    <property type="component" value="Unassembled WGS sequence"/>
</dbReference>
<evidence type="ECO:0000313" key="3">
    <source>
        <dbReference type="Proteomes" id="UP001359559"/>
    </source>
</evidence>
<accession>A0AAN9K2P2</accession>
<organism evidence="2 3">
    <name type="scientific">Clitoria ternatea</name>
    <name type="common">Butterfly pea</name>
    <dbReference type="NCBI Taxonomy" id="43366"/>
    <lineage>
        <taxon>Eukaryota</taxon>
        <taxon>Viridiplantae</taxon>
        <taxon>Streptophyta</taxon>
        <taxon>Embryophyta</taxon>
        <taxon>Tracheophyta</taxon>
        <taxon>Spermatophyta</taxon>
        <taxon>Magnoliopsida</taxon>
        <taxon>eudicotyledons</taxon>
        <taxon>Gunneridae</taxon>
        <taxon>Pentapetalae</taxon>
        <taxon>rosids</taxon>
        <taxon>fabids</taxon>
        <taxon>Fabales</taxon>
        <taxon>Fabaceae</taxon>
        <taxon>Papilionoideae</taxon>
        <taxon>50 kb inversion clade</taxon>
        <taxon>NPAAA clade</taxon>
        <taxon>indigoferoid/millettioid clade</taxon>
        <taxon>Phaseoleae</taxon>
        <taxon>Clitoria</taxon>
    </lineage>
</organism>
<name>A0AAN9K2P2_CLITE</name>
<dbReference type="AlphaFoldDB" id="A0AAN9K2P2"/>
<evidence type="ECO:0000256" key="1">
    <source>
        <dbReference type="SAM" id="MobiDB-lite"/>
    </source>
</evidence>
<protein>
    <submittedName>
        <fullName evidence="2">Uncharacterized protein</fullName>
    </submittedName>
</protein>
<feature type="compositionally biased region" description="Basic and acidic residues" evidence="1">
    <location>
        <begin position="64"/>
        <end position="75"/>
    </location>
</feature>
<keyword evidence="3" id="KW-1185">Reference proteome</keyword>